<keyword evidence="1" id="KW-0732">Signal</keyword>
<gene>
    <name evidence="2" type="ORF">LVJ94_25800</name>
</gene>
<protein>
    <submittedName>
        <fullName evidence="2">Uncharacterized protein</fullName>
    </submittedName>
</protein>
<reference evidence="2" key="1">
    <citation type="submission" date="2021-12" db="EMBL/GenBank/DDBJ databases">
        <title>Discovery of the Pendulisporaceae a myxobacterial family with distinct sporulation behavior and unique specialized metabolism.</title>
        <authorList>
            <person name="Garcia R."/>
            <person name="Popoff A."/>
            <person name="Bader C.D."/>
            <person name="Loehr J."/>
            <person name="Walesch S."/>
            <person name="Walt C."/>
            <person name="Boldt J."/>
            <person name="Bunk B."/>
            <person name="Haeckl F.J.F.P.J."/>
            <person name="Gunesch A.P."/>
            <person name="Birkelbach J."/>
            <person name="Nuebel U."/>
            <person name="Pietschmann T."/>
            <person name="Bach T."/>
            <person name="Mueller R."/>
        </authorList>
    </citation>
    <scope>NUCLEOTIDE SEQUENCE</scope>
    <source>
        <strain evidence="2">MSr11367</strain>
    </source>
</reference>
<proteinExistence type="predicted"/>
<evidence type="ECO:0000313" key="2">
    <source>
        <dbReference type="EMBL" id="WXB10628.1"/>
    </source>
</evidence>
<sequence>MRRLTGLMVFAVSILCAGMARADDNIDVTFDDIGGVTYVVHSPALNLKGNFLRREGSKVVVPYSSTWRTGCSVVTPQLSVSHAPGPGLFVPEMSIWWLGEFAPDSLVVGLNLTVLRPGQNPIVIERPVNAGELNLVKYSESDGEVIYRGDKDNRVSATAPIGLSYDVKQGDKVQLSICLIGPGTSLTIDDFNFHSYPRGT</sequence>
<feature type="signal peptide" evidence="1">
    <location>
        <begin position="1"/>
        <end position="22"/>
    </location>
</feature>
<evidence type="ECO:0000313" key="3">
    <source>
        <dbReference type="Proteomes" id="UP001374803"/>
    </source>
</evidence>
<evidence type="ECO:0000256" key="1">
    <source>
        <dbReference type="SAM" id="SignalP"/>
    </source>
</evidence>
<keyword evidence="3" id="KW-1185">Reference proteome</keyword>
<dbReference type="Proteomes" id="UP001374803">
    <property type="component" value="Chromosome"/>
</dbReference>
<dbReference type="EMBL" id="CP089983">
    <property type="protein sequence ID" value="WXB10628.1"/>
    <property type="molecule type" value="Genomic_DNA"/>
</dbReference>
<name>A0ABZ2LI53_9BACT</name>
<dbReference type="RefSeq" id="WP_394840303.1">
    <property type="nucleotide sequence ID" value="NZ_CP089929.1"/>
</dbReference>
<accession>A0ABZ2LI53</accession>
<feature type="chain" id="PRO_5046842773" evidence="1">
    <location>
        <begin position="23"/>
        <end position="200"/>
    </location>
</feature>
<organism evidence="2 3">
    <name type="scientific">Pendulispora rubella</name>
    <dbReference type="NCBI Taxonomy" id="2741070"/>
    <lineage>
        <taxon>Bacteria</taxon>
        <taxon>Pseudomonadati</taxon>
        <taxon>Myxococcota</taxon>
        <taxon>Myxococcia</taxon>
        <taxon>Myxococcales</taxon>
        <taxon>Sorangiineae</taxon>
        <taxon>Pendulisporaceae</taxon>
        <taxon>Pendulispora</taxon>
    </lineage>
</organism>